<dbReference type="InterPro" id="IPR011527">
    <property type="entry name" value="ABC1_TM_dom"/>
</dbReference>
<dbReference type="AlphaFoldDB" id="A0ABD3F0B2"/>
<name>A0ABD3F0B2_9STRA</name>
<dbReference type="InterPro" id="IPR050835">
    <property type="entry name" value="ABC_transporter_sub-D"/>
</dbReference>
<keyword evidence="3" id="KW-1133">Transmembrane helix</keyword>
<keyword evidence="4" id="KW-0472">Membrane</keyword>
<sequence length="122" mass="13910">MGFAALVAAMLTAKTSLDIAVLRLFTLIERAIVSRSKPDFQHHIGHFLAIMVPMSCVNCLLKYSQSELRLRFRTRLSKHLYNQYLKGFVYYKVANIDNRVSNADQLLTVDVERSVIQSQSCT</sequence>
<evidence type="ECO:0000313" key="6">
    <source>
        <dbReference type="EMBL" id="KAL3659407.1"/>
    </source>
</evidence>
<protein>
    <recommendedName>
        <fullName evidence="5">ABC transmembrane type-1 domain-containing protein</fullName>
    </recommendedName>
</protein>
<evidence type="ECO:0000256" key="1">
    <source>
        <dbReference type="ARBA" id="ARBA00022448"/>
    </source>
</evidence>
<dbReference type="Proteomes" id="UP001632037">
    <property type="component" value="Unassembled WGS sequence"/>
</dbReference>
<reference evidence="6 7" key="1">
    <citation type="submission" date="2024-09" db="EMBL/GenBank/DDBJ databases">
        <title>Genome sequencing and assembly of Phytophthora oleae, isolate VK10A, causative agent of rot of olive drupes.</title>
        <authorList>
            <person name="Conti Taguali S."/>
            <person name="Riolo M."/>
            <person name="La Spada F."/>
            <person name="Cacciola S.O."/>
            <person name="Dionisio G."/>
        </authorList>
    </citation>
    <scope>NUCLEOTIDE SEQUENCE [LARGE SCALE GENOMIC DNA]</scope>
    <source>
        <strain evidence="6 7">VK10A</strain>
    </source>
</reference>
<dbReference type="PANTHER" id="PTHR11384:SF67">
    <property type="entry name" value="ATP-BINDING CASSETTE SUB-FAMILY D MEMBER 1"/>
    <property type="match status" value="1"/>
</dbReference>
<gene>
    <name evidence="6" type="ORF">V7S43_015678</name>
</gene>
<proteinExistence type="predicted"/>
<dbReference type="PANTHER" id="PTHR11384">
    <property type="entry name" value="ATP-BINDING CASSETTE, SUB-FAMILY D MEMBER"/>
    <property type="match status" value="1"/>
</dbReference>
<evidence type="ECO:0000313" key="7">
    <source>
        <dbReference type="Proteomes" id="UP001632037"/>
    </source>
</evidence>
<organism evidence="6 7">
    <name type="scientific">Phytophthora oleae</name>
    <dbReference type="NCBI Taxonomy" id="2107226"/>
    <lineage>
        <taxon>Eukaryota</taxon>
        <taxon>Sar</taxon>
        <taxon>Stramenopiles</taxon>
        <taxon>Oomycota</taxon>
        <taxon>Peronosporomycetes</taxon>
        <taxon>Peronosporales</taxon>
        <taxon>Peronosporaceae</taxon>
        <taxon>Phytophthora</taxon>
    </lineage>
</organism>
<evidence type="ECO:0000256" key="4">
    <source>
        <dbReference type="ARBA" id="ARBA00023136"/>
    </source>
</evidence>
<comment type="caution">
    <text evidence="6">The sequence shown here is derived from an EMBL/GenBank/DDBJ whole genome shotgun (WGS) entry which is preliminary data.</text>
</comment>
<evidence type="ECO:0000256" key="3">
    <source>
        <dbReference type="ARBA" id="ARBA00022989"/>
    </source>
</evidence>
<evidence type="ECO:0000259" key="5">
    <source>
        <dbReference type="Pfam" id="PF06472"/>
    </source>
</evidence>
<keyword evidence="2" id="KW-0812">Transmembrane</keyword>
<keyword evidence="7" id="KW-1185">Reference proteome</keyword>
<dbReference type="Pfam" id="PF06472">
    <property type="entry name" value="ABC_membrane_2"/>
    <property type="match status" value="1"/>
</dbReference>
<keyword evidence="1" id="KW-0813">Transport</keyword>
<dbReference type="EMBL" id="JBIMZQ010000047">
    <property type="protein sequence ID" value="KAL3659407.1"/>
    <property type="molecule type" value="Genomic_DNA"/>
</dbReference>
<accession>A0ABD3F0B2</accession>
<evidence type="ECO:0000256" key="2">
    <source>
        <dbReference type="ARBA" id="ARBA00022692"/>
    </source>
</evidence>
<feature type="domain" description="ABC transmembrane type-1" evidence="5">
    <location>
        <begin position="4"/>
        <end position="115"/>
    </location>
</feature>